<reference evidence="1" key="3">
    <citation type="submission" date="2025-08" db="UniProtKB">
        <authorList>
            <consortium name="Ensembl"/>
        </authorList>
    </citation>
    <scope>IDENTIFICATION</scope>
</reference>
<protein>
    <submittedName>
        <fullName evidence="1">Uncharacterized protein</fullName>
    </submittedName>
</protein>
<proteinExistence type="predicted"/>
<reference evidence="2" key="1">
    <citation type="submission" date="2011-05" db="EMBL/GenBank/DDBJ databases">
        <title>Insights into the evolution of the great apes provided by the gorilla genome.</title>
        <authorList>
            <person name="Scally A."/>
        </authorList>
    </citation>
    <scope>NUCLEOTIDE SEQUENCE [LARGE SCALE GENOMIC DNA]</scope>
</reference>
<dbReference type="GeneTree" id="ENSGT00410000028909"/>
<dbReference type="AlphaFoldDB" id="A0A2I2Z2L7"/>
<keyword evidence="2" id="KW-1185">Reference proteome</keyword>
<reference evidence="1 2" key="2">
    <citation type="journal article" date="2012" name="Nature">
        <title>Insights into hominid evolution from the gorilla genome sequence.</title>
        <authorList>
            <person name="Scally A."/>
            <person name="Dutheil J.Y."/>
            <person name="Hillier L.W."/>
            <person name="Jordan G.E."/>
            <person name="Goodhead I."/>
            <person name="Herrero J."/>
            <person name="Hobolth A."/>
            <person name="Lappalainen T."/>
            <person name="Mailund T."/>
            <person name="Marques-Bonet T."/>
            <person name="McCarthy S."/>
            <person name="Montgomery S.H."/>
            <person name="Schwalie P.C."/>
            <person name="Tang Y.A."/>
            <person name="Ward M.C."/>
            <person name="Xue Y."/>
            <person name="Yngvadottir B."/>
            <person name="Alkan C."/>
            <person name="Andersen L.N."/>
            <person name="Ayub Q."/>
            <person name="Ball E.V."/>
            <person name="Beal K."/>
            <person name="Bradley B.J."/>
            <person name="Chen Y."/>
            <person name="Clee C.M."/>
            <person name="Fitzgerald S."/>
            <person name="Graves T.A."/>
            <person name="Gu Y."/>
            <person name="Heath P."/>
            <person name="Heger A."/>
            <person name="Karakoc E."/>
            <person name="Kolb-Kokocinski A."/>
            <person name="Laird G.K."/>
            <person name="Lunter G."/>
            <person name="Meader S."/>
            <person name="Mort M."/>
            <person name="Mullikin J.C."/>
            <person name="Munch K."/>
            <person name="O'Connor T.D."/>
            <person name="Phillips A.D."/>
            <person name="Prado-Martinez J."/>
            <person name="Rogers A.S."/>
            <person name="Sajjadian S."/>
            <person name="Schmidt D."/>
            <person name="Shaw K."/>
            <person name="Simpson J.T."/>
            <person name="Stenson P.D."/>
            <person name="Turner D.J."/>
            <person name="Vigilant L."/>
            <person name="Vilella A.J."/>
            <person name="Whitener W."/>
            <person name="Zhu B."/>
            <person name="Cooper D.N."/>
            <person name="de Jong P."/>
            <person name="Dermitzakis E.T."/>
            <person name="Eichler E.E."/>
            <person name="Flicek P."/>
            <person name="Goldman N."/>
            <person name="Mundy N.I."/>
            <person name="Ning Z."/>
            <person name="Odom D.T."/>
            <person name="Ponting C.P."/>
            <person name="Quail M.A."/>
            <person name="Ryder O.A."/>
            <person name="Searle S.M."/>
            <person name="Warren W.C."/>
            <person name="Wilson R.K."/>
            <person name="Schierup M.H."/>
            <person name="Rogers J."/>
            <person name="Tyler-Smith C."/>
            <person name="Durbin R."/>
        </authorList>
    </citation>
    <scope>NUCLEOTIDE SEQUENCE [LARGE SCALE GENOMIC DNA]</scope>
</reference>
<accession>A0A2I2Z2L7</accession>
<sequence>MALSVGSLQCVARPGLHQGGARQAVSQDGRHLALPVIDAFTQGAAVHAQLQVLALLVGHGQVFRHTDGKGQVATHLPHKHCGPYIAGVHLHIVATLPLHDTQALSIAVPTTGGAIHKSGRQVICHSLVDFLICTLMVGFEDNSDLWEGACTRFNRMGRKQNGATLCSKSYILKQNGLRRNLQNGPNCLHLKNG</sequence>
<evidence type="ECO:0000313" key="1">
    <source>
        <dbReference type="Ensembl" id="ENSGGOP00000041417.1"/>
    </source>
</evidence>
<dbReference type="InParanoid" id="A0A2I2Z2L7"/>
<dbReference type="EMBL" id="CABD030039861">
    <property type="status" value="NOT_ANNOTATED_CDS"/>
    <property type="molecule type" value="Genomic_DNA"/>
</dbReference>
<name>A0A2I2Z2L7_GORGO</name>
<evidence type="ECO:0000313" key="2">
    <source>
        <dbReference type="Proteomes" id="UP000001519"/>
    </source>
</evidence>
<dbReference type="Bgee" id="ENSGGOG00000023438">
    <property type="expression patterns" value="Expressed in prefrontal cortex and 3 other cell types or tissues"/>
</dbReference>
<dbReference type="Ensembl" id="ENSGGOT00000022070.2">
    <property type="protein sequence ID" value="ENSGGOP00000041417.1"/>
    <property type="gene ID" value="ENSGGOG00000023438.2"/>
</dbReference>
<organism evidence="1 2">
    <name type="scientific">Gorilla gorilla gorilla</name>
    <name type="common">Western lowland gorilla</name>
    <dbReference type="NCBI Taxonomy" id="9595"/>
    <lineage>
        <taxon>Eukaryota</taxon>
        <taxon>Metazoa</taxon>
        <taxon>Chordata</taxon>
        <taxon>Craniata</taxon>
        <taxon>Vertebrata</taxon>
        <taxon>Euteleostomi</taxon>
        <taxon>Mammalia</taxon>
        <taxon>Eutheria</taxon>
        <taxon>Euarchontoglires</taxon>
        <taxon>Primates</taxon>
        <taxon>Haplorrhini</taxon>
        <taxon>Catarrhini</taxon>
        <taxon>Hominidae</taxon>
        <taxon>Gorilla</taxon>
    </lineage>
</organism>
<dbReference type="Proteomes" id="UP000001519">
    <property type="component" value="Chromosome 5"/>
</dbReference>
<dbReference type="OMA" id="PQLANNY"/>
<reference evidence="1" key="4">
    <citation type="submission" date="2025-09" db="UniProtKB">
        <authorList>
            <consortium name="Ensembl"/>
        </authorList>
    </citation>
    <scope>IDENTIFICATION</scope>
</reference>